<keyword evidence="3" id="KW-1185">Reference proteome</keyword>
<dbReference type="InterPro" id="IPR054708">
    <property type="entry name" value="MTPAP-like_central"/>
</dbReference>
<dbReference type="SUPFAM" id="SSF81301">
    <property type="entry name" value="Nucleotidyltransferase"/>
    <property type="match status" value="1"/>
</dbReference>
<dbReference type="Gene3D" id="3.30.460.10">
    <property type="entry name" value="Beta Polymerase, domain 2"/>
    <property type="match status" value="1"/>
</dbReference>
<evidence type="ECO:0000259" key="1">
    <source>
        <dbReference type="Pfam" id="PF22600"/>
    </source>
</evidence>
<dbReference type="Proteomes" id="UP000663828">
    <property type="component" value="Unassembled WGS sequence"/>
</dbReference>
<protein>
    <recommendedName>
        <fullName evidence="1">Poly(A) RNA polymerase mitochondrial-like central palm domain-containing protein</fullName>
    </recommendedName>
</protein>
<evidence type="ECO:0000313" key="2">
    <source>
        <dbReference type="EMBL" id="CAF0965631.1"/>
    </source>
</evidence>
<feature type="domain" description="Poly(A) RNA polymerase mitochondrial-like central palm" evidence="1">
    <location>
        <begin position="96"/>
        <end position="173"/>
    </location>
</feature>
<organism evidence="2 3">
    <name type="scientific">Adineta ricciae</name>
    <name type="common">Rotifer</name>
    <dbReference type="NCBI Taxonomy" id="249248"/>
    <lineage>
        <taxon>Eukaryota</taxon>
        <taxon>Metazoa</taxon>
        <taxon>Spiralia</taxon>
        <taxon>Gnathifera</taxon>
        <taxon>Rotifera</taxon>
        <taxon>Eurotatoria</taxon>
        <taxon>Bdelloidea</taxon>
        <taxon>Adinetida</taxon>
        <taxon>Adinetidae</taxon>
        <taxon>Adineta</taxon>
    </lineage>
</organism>
<comment type="caution">
    <text evidence="2">The sequence shown here is derived from an EMBL/GenBank/DDBJ whole genome shotgun (WGS) entry which is preliminary data.</text>
</comment>
<proteinExistence type="predicted"/>
<dbReference type="AlphaFoldDB" id="A0A814ECR1"/>
<accession>A0A814ECR1</accession>
<name>A0A814ECR1_ADIRI</name>
<gene>
    <name evidence="2" type="ORF">XAT740_LOCUS11391</name>
</gene>
<sequence>MLPLKSFYQSSSVSLRFLSTQSYYTSIIQRYSSSIRSHRPLFSPSAKKDHHNVTQTFDSLVDSRREQTRRTVLIHECALLQFSNEQSVNKLLNITSDRIRHFWQKTELTELDTRLRFFVASLVEEASGSIFVDTVCPPFGSSITKFGKSRCDLDMLLTFEDFREKNVRNLRMVFLNYERSDLQEIESNGKIQQLRFLTKRIYLNDRYPTA</sequence>
<dbReference type="Pfam" id="PF22600">
    <property type="entry name" value="MTPAP-like_central"/>
    <property type="match status" value="1"/>
</dbReference>
<reference evidence="2" key="1">
    <citation type="submission" date="2021-02" db="EMBL/GenBank/DDBJ databases">
        <authorList>
            <person name="Nowell W R."/>
        </authorList>
    </citation>
    <scope>NUCLEOTIDE SEQUENCE</scope>
</reference>
<evidence type="ECO:0000313" key="3">
    <source>
        <dbReference type="Proteomes" id="UP000663828"/>
    </source>
</evidence>
<dbReference type="EMBL" id="CAJNOR010000625">
    <property type="protein sequence ID" value="CAF0965631.1"/>
    <property type="molecule type" value="Genomic_DNA"/>
</dbReference>
<dbReference type="InterPro" id="IPR043519">
    <property type="entry name" value="NT_sf"/>
</dbReference>